<evidence type="ECO:0000256" key="1">
    <source>
        <dbReference type="SAM" id="MobiDB-lite"/>
    </source>
</evidence>
<reference evidence="2 3" key="1">
    <citation type="journal article" date="2018" name="IMA Fungus">
        <title>IMA Genome-F 10: Nine draft genome sequences of Claviceps purpurea s.lat., including C. arundinis, C. humidiphila, and C. cf. spartinae, pseudomolecules for the pitch canker pathogen Fusarium circinatum, draft genome of Davidsoniella eucalypti, Grosmannia galeiformis, Quambalaria eucalypti, and Teratosphaeria destructans.</title>
        <authorList>
            <person name="Wingfield B.D."/>
            <person name="Liu M."/>
            <person name="Nguyen H.D."/>
            <person name="Lane F.A."/>
            <person name="Morgan S.W."/>
            <person name="De Vos L."/>
            <person name="Wilken P.M."/>
            <person name="Duong T.A."/>
            <person name="Aylward J."/>
            <person name="Coetzee M.P."/>
            <person name="Dadej K."/>
            <person name="De Beer Z.W."/>
            <person name="Findlay W."/>
            <person name="Havenga M."/>
            <person name="Kolarik M."/>
            <person name="Menzies J.G."/>
            <person name="Naidoo K."/>
            <person name="Pochopski O."/>
            <person name="Shoukouhi P."/>
            <person name="Santana Q.C."/>
            <person name="Seifert K.A."/>
            <person name="Soal N."/>
            <person name="Steenkamp E.T."/>
            <person name="Tatham C.T."/>
            <person name="van der Nest M.A."/>
            <person name="Wingfield M.J."/>
        </authorList>
    </citation>
    <scope>NUCLEOTIDE SEQUENCE [LARGE SCALE GENOMIC DNA]</scope>
    <source>
        <strain evidence="2">CMW44962</strain>
    </source>
</reference>
<dbReference type="Proteomes" id="UP001138500">
    <property type="component" value="Unassembled WGS sequence"/>
</dbReference>
<protein>
    <submittedName>
        <fullName evidence="2">Uncharacterized protein</fullName>
    </submittedName>
</protein>
<evidence type="ECO:0000313" key="2">
    <source>
        <dbReference type="EMBL" id="KAH9825908.1"/>
    </source>
</evidence>
<name>A0A9W7W0M0_9PEZI</name>
<organism evidence="2 3">
    <name type="scientific">Teratosphaeria destructans</name>
    <dbReference type="NCBI Taxonomy" id="418781"/>
    <lineage>
        <taxon>Eukaryota</taxon>
        <taxon>Fungi</taxon>
        <taxon>Dikarya</taxon>
        <taxon>Ascomycota</taxon>
        <taxon>Pezizomycotina</taxon>
        <taxon>Dothideomycetes</taxon>
        <taxon>Dothideomycetidae</taxon>
        <taxon>Mycosphaerellales</taxon>
        <taxon>Teratosphaeriaceae</taxon>
        <taxon>Teratosphaeria</taxon>
    </lineage>
</organism>
<sequence length="397" mass="44473">MHWKRRETEQSIAEVLHSTAAMTIDTNHDESTTPTVPPRVATLSSRVTPVLSEPQIEHLQALASATRPRLLKAAAEDFASSGESVFAHYVAPILQERRTALLRSGTTDINHFKTASQLWPILPDEEHVFWDEVIAQQLRLSLKHKSLSYDECVKYAGKIEDVPTCLFHAEAAVCRYLGVDGPDPPPPDLAATADPVTYAMAVVIDAVEPGAAGEVLTNFGFPGVARPQAEQEQEDEGEGDDEDWDWDWDGLDTSRPRFECTRDMMYRPLTRFTLDDVRQAEGRSQTMMLRHLSHRFDTIGRELFFYYVVPRLCKQSTPPRHSNNVVGLAREIWAGLIEREKETWLAANAMFTGELDKGDVHGLVFLELGSLDGKVTSLHDMAETAVKLHDAKKVKET</sequence>
<feature type="compositionally biased region" description="Acidic residues" evidence="1">
    <location>
        <begin position="231"/>
        <end position="246"/>
    </location>
</feature>
<keyword evidence="3" id="KW-1185">Reference proteome</keyword>
<proteinExistence type="predicted"/>
<gene>
    <name evidence="2" type="ORF">Tdes44962_MAKER10130</name>
</gene>
<evidence type="ECO:0000313" key="3">
    <source>
        <dbReference type="Proteomes" id="UP001138500"/>
    </source>
</evidence>
<accession>A0A9W7W0M0</accession>
<feature type="region of interest" description="Disordered" evidence="1">
    <location>
        <begin position="226"/>
        <end position="246"/>
    </location>
</feature>
<reference evidence="2 3" key="2">
    <citation type="journal article" date="2021" name="Curr. Genet.">
        <title>Genetic response to nitrogen starvation in the aggressive Eucalyptus foliar pathogen Teratosphaeria destructans.</title>
        <authorList>
            <person name="Havenga M."/>
            <person name="Wingfield B.D."/>
            <person name="Wingfield M.J."/>
            <person name="Dreyer L.L."/>
            <person name="Roets F."/>
            <person name="Aylward J."/>
        </authorList>
    </citation>
    <scope>NUCLEOTIDE SEQUENCE [LARGE SCALE GENOMIC DNA]</scope>
    <source>
        <strain evidence="2">CMW44962</strain>
    </source>
</reference>
<dbReference type="AlphaFoldDB" id="A0A9W7W0M0"/>
<comment type="caution">
    <text evidence="2">The sequence shown here is derived from an EMBL/GenBank/DDBJ whole genome shotgun (WGS) entry which is preliminary data.</text>
</comment>
<dbReference type="OrthoDB" id="3648584at2759"/>
<dbReference type="EMBL" id="RIBY02002058">
    <property type="protein sequence ID" value="KAH9825908.1"/>
    <property type="molecule type" value="Genomic_DNA"/>
</dbReference>